<dbReference type="Proteomes" id="UP001139028">
    <property type="component" value="Unassembled WGS sequence"/>
</dbReference>
<organism evidence="2 3">
    <name type="scientific">Microbulbifer okhotskensis</name>
    <dbReference type="NCBI Taxonomy" id="2926617"/>
    <lineage>
        <taxon>Bacteria</taxon>
        <taxon>Pseudomonadati</taxon>
        <taxon>Pseudomonadota</taxon>
        <taxon>Gammaproteobacteria</taxon>
        <taxon>Cellvibrionales</taxon>
        <taxon>Microbulbiferaceae</taxon>
        <taxon>Microbulbifer</taxon>
    </lineage>
</organism>
<keyword evidence="1" id="KW-0472">Membrane</keyword>
<reference evidence="2" key="1">
    <citation type="journal article" date="2022" name="Arch. Microbiol.">
        <title>Microbulbifer okhotskensis sp. nov., isolated from a deep bottom sediment of the Okhotsk Sea.</title>
        <authorList>
            <person name="Romanenko L."/>
            <person name="Kurilenko V."/>
            <person name="Otstavnykh N."/>
            <person name="Velansky P."/>
            <person name="Isaeva M."/>
            <person name="Mikhailov V."/>
        </authorList>
    </citation>
    <scope>NUCLEOTIDE SEQUENCE</scope>
    <source>
        <strain evidence="2">OS29</strain>
    </source>
</reference>
<proteinExistence type="predicted"/>
<name>A0A9X2J755_9GAMM</name>
<dbReference type="RefSeq" id="WP_252471744.1">
    <property type="nucleotide sequence ID" value="NZ_JALBWM010000114.1"/>
</dbReference>
<keyword evidence="1" id="KW-1133">Transmembrane helix</keyword>
<keyword evidence="1" id="KW-0812">Transmembrane</keyword>
<evidence type="ECO:0000313" key="2">
    <source>
        <dbReference type="EMBL" id="MCO1336224.1"/>
    </source>
</evidence>
<sequence>MSIWSGVKSLFSSNAKPVDDILDKDNGLLVRAGGWIDGLSYTDQEGAEDAKELIRHASEARKQIIDTVVAHVGSTASENTQRSLTRRFAALAIIRIEMFLVMASVVVWPWDAGYAKFIWSVAGSTLMFGAFAAVIIFFFGSYGISQHIMKPLAAIKGAAKRPVQ</sequence>
<protein>
    <recommendedName>
        <fullName evidence="4">Holin of 3TMs, for gene-transfer release</fullName>
    </recommendedName>
</protein>
<dbReference type="AlphaFoldDB" id="A0A9X2J755"/>
<comment type="caution">
    <text evidence="2">The sequence shown here is derived from an EMBL/GenBank/DDBJ whole genome shotgun (WGS) entry which is preliminary data.</text>
</comment>
<evidence type="ECO:0000313" key="3">
    <source>
        <dbReference type="Proteomes" id="UP001139028"/>
    </source>
</evidence>
<evidence type="ECO:0008006" key="4">
    <source>
        <dbReference type="Google" id="ProtNLM"/>
    </source>
</evidence>
<gene>
    <name evidence="2" type="ORF">MO867_17985</name>
</gene>
<evidence type="ECO:0000256" key="1">
    <source>
        <dbReference type="SAM" id="Phobius"/>
    </source>
</evidence>
<feature type="transmembrane region" description="Helical" evidence="1">
    <location>
        <begin position="88"/>
        <end position="110"/>
    </location>
</feature>
<keyword evidence="3" id="KW-1185">Reference proteome</keyword>
<accession>A0A9X2J755</accession>
<dbReference type="EMBL" id="JALBWM010000114">
    <property type="protein sequence ID" value="MCO1336224.1"/>
    <property type="molecule type" value="Genomic_DNA"/>
</dbReference>
<feature type="transmembrane region" description="Helical" evidence="1">
    <location>
        <begin position="116"/>
        <end position="140"/>
    </location>
</feature>